<sequence>MCCLIGGSTTDLRVRGDFVTRANDIDLEENTTLTVADLPIVEDLPEIIWLPHEIELIMRRCIAYHPRGDAEVGRFRASIFLTIAFKMRGNILSIIIEVKHVENKVKRLKDKYEIACNMMNTSGFGWDDNKKKCCLDTSGFAFYGFLLWKHLHATY</sequence>
<dbReference type="Pfam" id="PF12776">
    <property type="entry name" value="Myb_DNA-bind_3"/>
    <property type="match status" value="1"/>
</dbReference>
<dbReference type="Proteomes" id="UP000290289">
    <property type="component" value="Chromosome 13"/>
</dbReference>
<dbReference type="InterPro" id="IPR024752">
    <property type="entry name" value="Myb/SANT-like_dom"/>
</dbReference>
<keyword evidence="3" id="KW-1185">Reference proteome</keyword>
<reference evidence="2 3" key="1">
    <citation type="submission" date="2018-10" db="EMBL/GenBank/DDBJ databases">
        <title>A high-quality apple genome assembly.</title>
        <authorList>
            <person name="Hu J."/>
        </authorList>
    </citation>
    <scope>NUCLEOTIDE SEQUENCE [LARGE SCALE GENOMIC DNA]</scope>
    <source>
        <strain evidence="3">cv. HFTH1</strain>
        <tissue evidence="2">Young leaf</tissue>
    </source>
</reference>
<comment type="caution">
    <text evidence="2">The sequence shown here is derived from an EMBL/GenBank/DDBJ whole genome shotgun (WGS) entry which is preliminary data.</text>
</comment>
<evidence type="ECO:0000259" key="1">
    <source>
        <dbReference type="Pfam" id="PF12776"/>
    </source>
</evidence>
<organism evidence="2 3">
    <name type="scientific">Malus domestica</name>
    <name type="common">Apple</name>
    <name type="synonym">Pyrus malus</name>
    <dbReference type="NCBI Taxonomy" id="3750"/>
    <lineage>
        <taxon>Eukaryota</taxon>
        <taxon>Viridiplantae</taxon>
        <taxon>Streptophyta</taxon>
        <taxon>Embryophyta</taxon>
        <taxon>Tracheophyta</taxon>
        <taxon>Spermatophyta</taxon>
        <taxon>Magnoliopsida</taxon>
        <taxon>eudicotyledons</taxon>
        <taxon>Gunneridae</taxon>
        <taxon>Pentapetalae</taxon>
        <taxon>rosids</taxon>
        <taxon>fabids</taxon>
        <taxon>Rosales</taxon>
        <taxon>Rosaceae</taxon>
        <taxon>Amygdaloideae</taxon>
        <taxon>Maleae</taxon>
        <taxon>Malus</taxon>
    </lineage>
</organism>
<gene>
    <name evidence="2" type="ORF">DVH24_041306</name>
</gene>
<accession>A0A498IB36</accession>
<evidence type="ECO:0000313" key="2">
    <source>
        <dbReference type="EMBL" id="RXH80159.1"/>
    </source>
</evidence>
<proteinExistence type="predicted"/>
<name>A0A498IB36_MALDO</name>
<protein>
    <recommendedName>
        <fullName evidence="1">Myb/SANT-like domain-containing protein</fullName>
    </recommendedName>
</protein>
<dbReference type="AlphaFoldDB" id="A0A498IB36"/>
<feature type="domain" description="Myb/SANT-like" evidence="1">
    <location>
        <begin position="94"/>
        <end position="132"/>
    </location>
</feature>
<evidence type="ECO:0000313" key="3">
    <source>
        <dbReference type="Proteomes" id="UP000290289"/>
    </source>
</evidence>
<dbReference type="EMBL" id="RDQH01000339">
    <property type="protein sequence ID" value="RXH80159.1"/>
    <property type="molecule type" value="Genomic_DNA"/>
</dbReference>